<accession>A0A1L7X1V4</accession>
<dbReference type="Pfam" id="PF00732">
    <property type="entry name" value="GMC_oxred_N"/>
    <property type="match status" value="1"/>
</dbReference>
<sequence length="826" mass="87515">MKTSSFFGGVIGVALSFFHAIEAQDFATHGTYTHPDTGITFYTSSEANGTITGGGELSMVSWGGFTFGMALPPSALTVDTHEYIGLIIGSTPTGKGGWSGIVHGDKQSAAMPNHLMLLAWPTGVGDQIATSFRYSSAYQPPTAYKGSANLTQLYSQVNSTNWVLVYRCQNCFIFDDPSQSTFNTSTSQAKSILQGWAQSSVAPTDPKNPMSSFDQHNNGMGEFVVQVQSAMQASYAVWATKTATGPIATGTATATATFTPIPVPTATSYDYIVVGAGAGGIPMADKLSAAGKSVLLIEKGVASSARWGGTIRPENGWLDGQNLTWFDIPGECNRIWNGGTTGVACTDTDQMAGCILGGGTAVNAGLWWKPNPSDWDVNFPAGWKSSDMAAATKRVFSRIPGTDHPSMDGIRYLQDGFNVITTGLASANWTSVTANDVPEKKNRTYAHAPHMFSNGERGGPMATYLLSTSDRNNFHLWLNTSVEKINRVGGHATSLNVVPTNNGGRIGTVQLTPGTGRVVVSAGAFGTPKLLFRSGIGPADQLQVVQGTEGTTMINQSSWIHLPVGFGLSDHFNTDTVVSHPNVSYYDWPAAWLTPNETDRTNYITKRSGPLAQAAPNIGPIMWEEIKGPDGIVRHMQWQARVEGSNGIPNGNSMTLSLYLGRGEVSRGRATISKGLSMIVSELPYGDPNDLATVATAIDNMVNALKTIPNITWNLPPPGVSGADYLKTVDLTYANIGARRANHWMGTAKMGTDSALVGNGTSVVDTNCKVYGTDNIFVADASIFPGMVTTNPSALIVTASEHASDLILALPYPQTGHGGHHGGSEE</sequence>
<proteinExistence type="inferred from homology"/>
<feature type="chain" id="PRO_5013358468" evidence="3">
    <location>
        <begin position="24"/>
        <end position="826"/>
    </location>
</feature>
<evidence type="ECO:0000313" key="6">
    <source>
        <dbReference type="EMBL" id="CZR58949.1"/>
    </source>
</evidence>
<dbReference type="InterPro" id="IPR036188">
    <property type="entry name" value="FAD/NAD-bd_sf"/>
</dbReference>
<dbReference type="Gene3D" id="3.50.50.60">
    <property type="entry name" value="FAD/NAD(P)-binding domain"/>
    <property type="match status" value="1"/>
</dbReference>
<dbReference type="SUPFAM" id="SSF51905">
    <property type="entry name" value="FAD/NAD(P)-binding domain"/>
    <property type="match status" value="1"/>
</dbReference>
<reference evidence="6 7" key="1">
    <citation type="submission" date="2016-03" db="EMBL/GenBank/DDBJ databases">
        <authorList>
            <person name="Ploux O."/>
        </authorList>
    </citation>
    <scope>NUCLEOTIDE SEQUENCE [LARGE SCALE GENOMIC DNA]</scope>
    <source>
        <strain evidence="6 7">UAMH 11012</strain>
    </source>
</reference>
<dbReference type="GO" id="GO:0016614">
    <property type="term" value="F:oxidoreductase activity, acting on CH-OH group of donors"/>
    <property type="evidence" value="ECO:0007669"/>
    <property type="project" value="InterPro"/>
</dbReference>
<keyword evidence="3" id="KW-0732">Signal</keyword>
<evidence type="ECO:0000256" key="3">
    <source>
        <dbReference type="SAM" id="SignalP"/>
    </source>
</evidence>
<organism evidence="6 7">
    <name type="scientific">Phialocephala subalpina</name>
    <dbReference type="NCBI Taxonomy" id="576137"/>
    <lineage>
        <taxon>Eukaryota</taxon>
        <taxon>Fungi</taxon>
        <taxon>Dikarya</taxon>
        <taxon>Ascomycota</taxon>
        <taxon>Pezizomycotina</taxon>
        <taxon>Leotiomycetes</taxon>
        <taxon>Helotiales</taxon>
        <taxon>Mollisiaceae</taxon>
        <taxon>Phialocephala</taxon>
        <taxon>Phialocephala fortinii species complex</taxon>
    </lineage>
</organism>
<dbReference type="SUPFAM" id="SSF54373">
    <property type="entry name" value="FAD-linked reductases, C-terminal domain"/>
    <property type="match status" value="1"/>
</dbReference>
<dbReference type="AlphaFoldDB" id="A0A1L7X1V4"/>
<gene>
    <name evidence="6" type="ORF">PAC_08841</name>
</gene>
<dbReference type="OrthoDB" id="413885at2759"/>
<feature type="domain" description="Glucose-methanol-choline oxidoreductase N-terminal" evidence="5">
    <location>
        <begin position="523"/>
        <end position="537"/>
    </location>
</feature>
<dbReference type="InterPro" id="IPR015920">
    <property type="entry name" value="Cellobiose_DH-like_cyt"/>
</dbReference>
<evidence type="ECO:0000256" key="1">
    <source>
        <dbReference type="ARBA" id="ARBA00010790"/>
    </source>
</evidence>
<dbReference type="PROSITE" id="PS00623">
    <property type="entry name" value="GMC_OXRED_1"/>
    <property type="match status" value="1"/>
</dbReference>
<dbReference type="Gene3D" id="3.30.410.10">
    <property type="entry name" value="Cholesterol Oxidase, domain 2"/>
    <property type="match status" value="1"/>
</dbReference>
<dbReference type="InterPro" id="IPR007867">
    <property type="entry name" value="GMC_OxRtase_C"/>
</dbReference>
<feature type="domain" description="Glucose-methanol-choline oxidoreductase N-terminal" evidence="4">
    <location>
        <begin position="353"/>
        <end position="376"/>
    </location>
</feature>
<dbReference type="STRING" id="576137.A0A1L7X1V4"/>
<dbReference type="Pfam" id="PF05199">
    <property type="entry name" value="GMC_oxred_C"/>
    <property type="match status" value="1"/>
</dbReference>
<dbReference type="PANTHER" id="PTHR47190">
    <property type="entry name" value="DEHYDROGENASE, PUTATIVE-RELATED"/>
    <property type="match status" value="1"/>
</dbReference>
<evidence type="ECO:0000259" key="4">
    <source>
        <dbReference type="PROSITE" id="PS00623"/>
    </source>
</evidence>
<dbReference type="SUPFAM" id="SSF49344">
    <property type="entry name" value="CBD9-like"/>
    <property type="match status" value="1"/>
</dbReference>
<dbReference type="Proteomes" id="UP000184330">
    <property type="component" value="Unassembled WGS sequence"/>
</dbReference>
<keyword evidence="2" id="KW-0274">FAD</keyword>
<protein>
    <submittedName>
        <fullName evidence="6">Probable cellobiose dehydrogenase</fullName>
    </submittedName>
</protein>
<dbReference type="PANTHER" id="PTHR47190:SF2">
    <property type="entry name" value="CELLOBIOSE DEHYDROGENASE (AFU_ORTHOLOGUE AFUA_2G17620)"/>
    <property type="match status" value="1"/>
</dbReference>
<evidence type="ECO:0000259" key="5">
    <source>
        <dbReference type="PROSITE" id="PS00624"/>
    </source>
</evidence>
<evidence type="ECO:0000313" key="7">
    <source>
        <dbReference type="Proteomes" id="UP000184330"/>
    </source>
</evidence>
<dbReference type="CDD" id="cd09630">
    <property type="entry name" value="CDH_like_cytochrome"/>
    <property type="match status" value="1"/>
</dbReference>
<dbReference type="Pfam" id="PF16010">
    <property type="entry name" value="CDH-cyt"/>
    <property type="match status" value="1"/>
</dbReference>
<dbReference type="InterPro" id="IPR000172">
    <property type="entry name" value="GMC_OxRdtase_N"/>
</dbReference>
<dbReference type="GO" id="GO:0050660">
    <property type="term" value="F:flavin adenine dinucleotide binding"/>
    <property type="evidence" value="ECO:0007669"/>
    <property type="project" value="InterPro"/>
</dbReference>
<dbReference type="EMBL" id="FJOG01000013">
    <property type="protein sequence ID" value="CZR58949.1"/>
    <property type="molecule type" value="Genomic_DNA"/>
</dbReference>
<dbReference type="Gene3D" id="2.60.40.1210">
    <property type="entry name" value="Cellobiose dehydrogenase, cytochrome domain"/>
    <property type="match status" value="1"/>
</dbReference>
<name>A0A1L7X1V4_9HELO</name>
<keyword evidence="2" id="KW-0285">Flavoprotein</keyword>
<dbReference type="InterPro" id="IPR053208">
    <property type="entry name" value="GMC_Oxidoreductase_CD"/>
</dbReference>
<keyword evidence="7" id="KW-1185">Reference proteome</keyword>
<dbReference type="PROSITE" id="PS00624">
    <property type="entry name" value="GMC_OXRED_2"/>
    <property type="match status" value="1"/>
</dbReference>
<evidence type="ECO:0000256" key="2">
    <source>
        <dbReference type="RuleBase" id="RU003968"/>
    </source>
</evidence>
<feature type="signal peptide" evidence="3">
    <location>
        <begin position="1"/>
        <end position="23"/>
    </location>
</feature>
<comment type="similarity">
    <text evidence="1 2">Belongs to the GMC oxidoreductase family.</text>
</comment>